<gene>
    <name evidence="1" type="ORF">GJV77_00670</name>
</gene>
<sequence length="259" mass="29253">MRDHIYNQTIINRVPEVDKIECWLSDLYKWMFVNSDCRPISSFFDQEKQLYQELEHILITLSSKEQIRGKVLRFFSQIEELYIALELDIRAYLTGDFPFQTKVAVIAQSSGFFATFIYRVAVLLQSIDTPEMSYVACSYAKRQTGIEIAPLAKIGESFTIDSGFGVVISQTVQIANHVRLANGVVLGLSHHLETESILVDDHVSIKANSIIGGDHIHIGKHCIVEQGCIVSESIKANNVVSVNQIKKLKKNKKPLIIKQ</sequence>
<dbReference type="InterPro" id="IPR042122">
    <property type="entry name" value="Ser_AcTrfase_N_sf"/>
</dbReference>
<evidence type="ECO:0000313" key="1">
    <source>
        <dbReference type="EMBL" id="MTH28440.1"/>
    </source>
</evidence>
<dbReference type="Gene3D" id="2.160.10.10">
    <property type="entry name" value="Hexapeptide repeat proteins"/>
    <property type="match status" value="1"/>
</dbReference>
<evidence type="ECO:0008006" key="3">
    <source>
        <dbReference type="Google" id="ProtNLM"/>
    </source>
</evidence>
<protein>
    <recommendedName>
        <fullName evidence="3">Serine acetyltransferase</fullName>
    </recommendedName>
</protein>
<evidence type="ECO:0000313" key="2">
    <source>
        <dbReference type="Proteomes" id="UP000488936"/>
    </source>
</evidence>
<dbReference type="Gene3D" id="1.10.3130.10">
    <property type="entry name" value="serine acetyltransferase, domain 1"/>
    <property type="match status" value="1"/>
</dbReference>
<keyword evidence="2" id="KW-1185">Reference proteome</keyword>
<proteinExistence type="predicted"/>
<dbReference type="RefSeq" id="WP_155034430.1">
    <property type="nucleotide sequence ID" value="NZ_JBHTIG010000060.1"/>
</dbReference>
<organism evidence="1 2">
    <name type="scientific">Myroides pelagicus</name>
    <dbReference type="NCBI Taxonomy" id="270914"/>
    <lineage>
        <taxon>Bacteria</taxon>
        <taxon>Pseudomonadati</taxon>
        <taxon>Bacteroidota</taxon>
        <taxon>Flavobacteriia</taxon>
        <taxon>Flavobacteriales</taxon>
        <taxon>Flavobacteriaceae</taxon>
        <taxon>Myroides</taxon>
    </lineage>
</organism>
<comment type="caution">
    <text evidence="1">The sequence shown here is derived from an EMBL/GenBank/DDBJ whole genome shotgun (WGS) entry which is preliminary data.</text>
</comment>
<name>A0A7K1GI17_9FLAO</name>
<dbReference type="PANTHER" id="PTHR42811">
    <property type="entry name" value="SERINE ACETYLTRANSFERASE"/>
    <property type="match status" value="1"/>
</dbReference>
<reference evidence="1 2" key="1">
    <citation type="journal article" date="2006" name="Int. J. Syst. Evol. Microbiol.">
        <title>Myroides pelagicus sp. nov., isolated from seawater in Thailand.</title>
        <authorList>
            <person name="Yoon J."/>
            <person name="Maneerat S."/>
            <person name="Kawai F."/>
            <person name="Yokota A."/>
        </authorList>
    </citation>
    <scope>NUCLEOTIDE SEQUENCE [LARGE SCALE GENOMIC DNA]</scope>
    <source>
        <strain evidence="1 2">SM1T</strain>
    </source>
</reference>
<accession>A0A7K1GI17</accession>
<dbReference type="AlphaFoldDB" id="A0A7K1GI17"/>
<dbReference type="SUPFAM" id="SSF51161">
    <property type="entry name" value="Trimeric LpxA-like enzymes"/>
    <property type="match status" value="1"/>
</dbReference>
<dbReference type="Proteomes" id="UP000488936">
    <property type="component" value="Unassembled WGS sequence"/>
</dbReference>
<dbReference type="EMBL" id="WMJY01000001">
    <property type="protein sequence ID" value="MTH28440.1"/>
    <property type="molecule type" value="Genomic_DNA"/>
</dbReference>
<dbReference type="InterPro" id="IPR011004">
    <property type="entry name" value="Trimer_LpxA-like_sf"/>
</dbReference>
<dbReference type="OrthoDB" id="1454691at2"/>